<dbReference type="SUPFAM" id="SSF140869">
    <property type="entry name" value="GUN4-like"/>
    <property type="match status" value="1"/>
</dbReference>
<dbReference type="InterPro" id="IPR037215">
    <property type="entry name" value="GUN4-like_sf"/>
</dbReference>
<dbReference type="GO" id="GO:0046906">
    <property type="term" value="F:tetrapyrrole binding"/>
    <property type="evidence" value="ECO:0007669"/>
    <property type="project" value="TreeGrafter"/>
</dbReference>
<accession>A0A0G4KB70</accession>
<dbReference type="InterPro" id="IPR016024">
    <property type="entry name" value="ARM-type_fold"/>
</dbReference>
<evidence type="ECO:0000313" key="3">
    <source>
        <dbReference type="Proteomes" id="UP000307987"/>
    </source>
</evidence>
<evidence type="ECO:0000313" key="2">
    <source>
        <dbReference type="EMBL" id="CRF40036.1"/>
    </source>
</evidence>
<keyword evidence="2" id="KW-0934">Plastid</keyword>
<dbReference type="Proteomes" id="UP000307987">
    <property type="component" value="Plastid JFC0032_plastid"/>
</dbReference>
<geneLocation type="plastid" evidence="2"/>
<dbReference type="Pfam" id="PF05419">
    <property type="entry name" value="GUN4"/>
    <property type="match status" value="1"/>
</dbReference>
<proteinExistence type="predicted"/>
<dbReference type="EMBL" id="LN833431">
    <property type="protein sequence ID" value="CRF40036.1"/>
    <property type="molecule type" value="Genomic_DNA"/>
</dbReference>
<dbReference type="Gene3D" id="1.10.10.1770">
    <property type="entry name" value="Gun4-like"/>
    <property type="match status" value="1"/>
</dbReference>
<dbReference type="InterPro" id="IPR008629">
    <property type="entry name" value="GUN4-like"/>
</dbReference>
<sequence>MILSYILWTKFNTNKQIINKSHRMKLTIEKNFLTINQSTEKIINITYEKEQNSLLEFIIERIIVNKKTADALDGFIYQKLLKTNQQKIRKKLIQHFPNGIVNLKSSSNINYEPLQKLLINENFKEADKLTNQYLCELVKINTSIEKKWLYFTDIQFLPTEDLFTLDFLWKVYSRGKFGFSVQKQIWIKSNKNWDILWEKISWASNGSMKRYPQEFQWTIKAPEGHLPLFNQLRGTQTLSYLFKNITWE</sequence>
<organism evidence="2 3">
    <name type="scientific">Laurencia snackeyi</name>
    <dbReference type="NCBI Taxonomy" id="1858662"/>
    <lineage>
        <taxon>Eukaryota</taxon>
        <taxon>Rhodophyta</taxon>
        <taxon>Florideophyceae</taxon>
        <taxon>Rhodymeniophycidae</taxon>
        <taxon>Ceramiales</taxon>
        <taxon>Rhodomelaceae</taxon>
        <taxon>Laurencieae</taxon>
        <taxon>Laurencia</taxon>
    </lineage>
</organism>
<dbReference type="SUPFAM" id="SSF48371">
    <property type="entry name" value="ARM repeat"/>
    <property type="match status" value="1"/>
</dbReference>
<name>A0A0G4KB70_9FLOR</name>
<dbReference type="AlphaFoldDB" id="A0A0G4KB70"/>
<gene>
    <name evidence="2" type="primary">ycf53</name>
</gene>
<reference evidence="3" key="1">
    <citation type="journal article" date="2017" name="BMC Genomics">
        <title>Complete chloroplast genome of Gracilaria firma (Gracilariaceae, Rhodophyta), with discussion on the use of chloroplast phylogenomics in the subclass Rhodymeniophycidae.</title>
        <authorList>
            <person name="Ng P.K."/>
            <person name="Lin S.M."/>
            <person name="Lim P.E."/>
            <person name="Liu L.C."/>
            <person name="Chen C.M."/>
            <person name="Pai T.W."/>
        </authorList>
    </citation>
    <scope>NUCLEOTIDE SEQUENCE [LARGE SCALE GENOMIC DNA]</scope>
</reference>
<evidence type="ECO:0000259" key="1">
    <source>
        <dbReference type="Pfam" id="PF05419"/>
    </source>
</evidence>
<dbReference type="Gene3D" id="1.25.40.620">
    <property type="match status" value="1"/>
</dbReference>
<feature type="domain" description="GUN4-like" evidence="1">
    <location>
        <begin position="105"/>
        <end position="242"/>
    </location>
</feature>
<dbReference type="PANTHER" id="PTHR34800:SF1">
    <property type="entry name" value="TETRAPYRROLE-BINDING PROTEIN, CHLOROPLASTIC"/>
    <property type="match status" value="1"/>
</dbReference>
<protein>
    <recommendedName>
        <fullName evidence="1">GUN4-like domain-containing protein</fullName>
    </recommendedName>
</protein>
<dbReference type="PANTHER" id="PTHR34800">
    <property type="entry name" value="TETRAPYRROLE-BINDING PROTEIN, CHLOROPLASTIC"/>
    <property type="match status" value="1"/>
</dbReference>
<dbReference type="CDD" id="cd16383">
    <property type="entry name" value="GUN4"/>
    <property type="match status" value="1"/>
</dbReference>